<sequence length="235" mass="27542">MIKTIIENGQESPLLQASKSSMEDGEDELSRWEIKACGPSKISLVKVNMWAIVVDELWFINAHRFWTSKSRKTNFFVLSDLLNRQELLHFVKPESRRTSHNLESLRLGLSSQSIASGFLRFWDSLNFKKDREFVGMTVFSSMKSGMTYQQLKLVISQQLIPYFSYLKKSTVFLIYFFIYATLASVMDSSLPRIALSFWEEKDLAPEKRPTLHSKRNSRWKLIFLEAPRLQDRIRR</sequence>
<evidence type="ECO:0000313" key="2">
    <source>
        <dbReference type="Proteomes" id="UP000824890"/>
    </source>
</evidence>
<evidence type="ECO:0000313" key="1">
    <source>
        <dbReference type="EMBL" id="KAH0892365.1"/>
    </source>
</evidence>
<name>A0ABQ8AIN5_BRANA</name>
<dbReference type="Proteomes" id="UP000824890">
    <property type="component" value="Unassembled WGS sequence"/>
</dbReference>
<comment type="caution">
    <text evidence="1">The sequence shown here is derived from an EMBL/GenBank/DDBJ whole genome shotgun (WGS) entry which is preliminary data.</text>
</comment>
<keyword evidence="2" id="KW-1185">Reference proteome</keyword>
<gene>
    <name evidence="1" type="ORF">HID58_054794</name>
</gene>
<dbReference type="EMBL" id="JAGKQM010000013">
    <property type="protein sequence ID" value="KAH0892365.1"/>
    <property type="molecule type" value="Genomic_DNA"/>
</dbReference>
<accession>A0ABQ8AIN5</accession>
<proteinExistence type="predicted"/>
<protein>
    <submittedName>
        <fullName evidence="1">Uncharacterized protein</fullName>
    </submittedName>
</protein>
<reference evidence="1 2" key="1">
    <citation type="submission" date="2021-05" db="EMBL/GenBank/DDBJ databases">
        <title>Genome Assembly of Synthetic Allotetraploid Brassica napus Reveals Homoeologous Exchanges between Subgenomes.</title>
        <authorList>
            <person name="Davis J.T."/>
        </authorList>
    </citation>
    <scope>NUCLEOTIDE SEQUENCE [LARGE SCALE GENOMIC DNA]</scope>
    <source>
        <strain evidence="2">cv. Da-Ae</strain>
        <tissue evidence="1">Seedling</tissue>
    </source>
</reference>
<organism evidence="1 2">
    <name type="scientific">Brassica napus</name>
    <name type="common">Rape</name>
    <dbReference type="NCBI Taxonomy" id="3708"/>
    <lineage>
        <taxon>Eukaryota</taxon>
        <taxon>Viridiplantae</taxon>
        <taxon>Streptophyta</taxon>
        <taxon>Embryophyta</taxon>
        <taxon>Tracheophyta</taxon>
        <taxon>Spermatophyta</taxon>
        <taxon>Magnoliopsida</taxon>
        <taxon>eudicotyledons</taxon>
        <taxon>Gunneridae</taxon>
        <taxon>Pentapetalae</taxon>
        <taxon>rosids</taxon>
        <taxon>malvids</taxon>
        <taxon>Brassicales</taxon>
        <taxon>Brassicaceae</taxon>
        <taxon>Brassiceae</taxon>
        <taxon>Brassica</taxon>
    </lineage>
</organism>